<dbReference type="Gene3D" id="3.30.530.20">
    <property type="match status" value="1"/>
</dbReference>
<dbReference type="EMBL" id="HBHK01021853">
    <property type="protein sequence ID" value="CAD9699399.1"/>
    <property type="molecule type" value="Transcribed_RNA"/>
</dbReference>
<dbReference type="SMART" id="SM00233">
    <property type="entry name" value="PH"/>
    <property type="match status" value="1"/>
</dbReference>
<feature type="compositionally biased region" description="Basic and acidic residues" evidence="3">
    <location>
        <begin position="851"/>
        <end position="862"/>
    </location>
</feature>
<evidence type="ECO:0000313" key="6">
    <source>
        <dbReference type="EMBL" id="CAD9699399.1"/>
    </source>
</evidence>
<dbReference type="InterPro" id="IPR002913">
    <property type="entry name" value="START_lipid-bd_dom"/>
</dbReference>
<organism evidence="6">
    <name type="scientific">Mucochytrium quahogii</name>
    <dbReference type="NCBI Taxonomy" id="96639"/>
    <lineage>
        <taxon>Eukaryota</taxon>
        <taxon>Sar</taxon>
        <taxon>Stramenopiles</taxon>
        <taxon>Bigyra</taxon>
        <taxon>Labyrinthulomycetes</taxon>
        <taxon>Thraustochytrida</taxon>
        <taxon>Thraustochytriidae</taxon>
        <taxon>Mucochytrium</taxon>
    </lineage>
</organism>
<feature type="domain" description="START" evidence="5">
    <location>
        <begin position="222"/>
        <end position="415"/>
    </location>
</feature>
<evidence type="ECO:0000259" key="4">
    <source>
        <dbReference type="PROSITE" id="PS50003"/>
    </source>
</evidence>
<dbReference type="Pfam" id="PF01852">
    <property type="entry name" value="START"/>
    <property type="match status" value="1"/>
</dbReference>
<evidence type="ECO:0000259" key="5">
    <source>
        <dbReference type="PROSITE" id="PS50848"/>
    </source>
</evidence>
<proteinExistence type="predicted"/>
<keyword evidence="2" id="KW-0256">Endoplasmic reticulum</keyword>
<dbReference type="SUPFAM" id="SSF50729">
    <property type="entry name" value="PH domain-like"/>
    <property type="match status" value="1"/>
</dbReference>
<dbReference type="PANTHER" id="PTHR12136">
    <property type="entry name" value="ENHANCED DISEASE RESISTANCE-RELATED"/>
    <property type="match status" value="1"/>
</dbReference>
<feature type="region of interest" description="Disordered" evidence="3">
    <location>
        <begin position="822"/>
        <end position="863"/>
    </location>
</feature>
<dbReference type="InterPro" id="IPR009769">
    <property type="entry name" value="EDR2_C"/>
</dbReference>
<dbReference type="CDD" id="cd00177">
    <property type="entry name" value="START"/>
    <property type="match status" value="1"/>
</dbReference>
<evidence type="ECO:0000256" key="1">
    <source>
        <dbReference type="ARBA" id="ARBA00004240"/>
    </source>
</evidence>
<protein>
    <recommendedName>
        <fullName evidence="7">START domain-containing protein</fullName>
    </recommendedName>
</protein>
<dbReference type="InterPro" id="IPR011993">
    <property type="entry name" value="PH-like_dom_sf"/>
</dbReference>
<dbReference type="PANTHER" id="PTHR12136:SF41">
    <property type="entry name" value="PLECKSTRIN HOMOLOGY (PH) AND LIPID-BINDING START DOMAINS-CONTAINING PROTEIN"/>
    <property type="match status" value="1"/>
</dbReference>
<dbReference type="AlphaFoldDB" id="A0A7S2SHE6"/>
<dbReference type="SUPFAM" id="SSF55961">
    <property type="entry name" value="Bet v1-like"/>
    <property type="match status" value="1"/>
</dbReference>
<accession>A0A7S2SHE6</accession>
<reference evidence="6" key="1">
    <citation type="submission" date="2021-01" db="EMBL/GenBank/DDBJ databases">
        <authorList>
            <person name="Corre E."/>
            <person name="Pelletier E."/>
            <person name="Niang G."/>
            <person name="Scheremetjew M."/>
            <person name="Finn R."/>
            <person name="Kale V."/>
            <person name="Holt S."/>
            <person name="Cochrane G."/>
            <person name="Meng A."/>
            <person name="Brown T."/>
            <person name="Cohen L."/>
        </authorList>
    </citation>
    <scope>NUCLEOTIDE SEQUENCE</scope>
    <source>
        <strain evidence="6">NY070348D</strain>
    </source>
</reference>
<dbReference type="PROSITE" id="PS50848">
    <property type="entry name" value="START"/>
    <property type="match status" value="1"/>
</dbReference>
<feature type="region of interest" description="Disordered" evidence="3">
    <location>
        <begin position="516"/>
        <end position="550"/>
    </location>
</feature>
<feature type="compositionally biased region" description="Basic and acidic residues" evidence="3">
    <location>
        <begin position="184"/>
        <end position="196"/>
    </location>
</feature>
<dbReference type="GO" id="GO:0005783">
    <property type="term" value="C:endoplasmic reticulum"/>
    <property type="evidence" value="ECO:0007669"/>
    <property type="project" value="UniProtKB-SubCell"/>
</dbReference>
<evidence type="ECO:0000256" key="3">
    <source>
        <dbReference type="SAM" id="MobiDB-lite"/>
    </source>
</evidence>
<evidence type="ECO:0000256" key="2">
    <source>
        <dbReference type="ARBA" id="ARBA00022824"/>
    </source>
</evidence>
<comment type="subcellular location">
    <subcellularLocation>
        <location evidence="1">Endoplasmic reticulum</location>
    </subcellularLocation>
</comment>
<dbReference type="PROSITE" id="PS50003">
    <property type="entry name" value="PH_DOMAIN"/>
    <property type="match status" value="1"/>
</dbReference>
<sequence>MDVERNKRQLIGTPRSSCSSFNSEFHSGGEYEGVLYKKPTSISAYLSWTGWRSRYCIADNERLKYYGRKGDPTPRGVVEFSDACRIVKKGSLGDSGMYGFDIVQDDSTISFGSNSKKTIDRWSDVLEKKIRQASLHKSSSANRWRTPSSKSVEEKERTAMLVAADTGEEQVEETPESDYDSEASLDRESSNSEDKNSPIYGSAPREFSNLHRLKIGAAVCNRNDGWQLVRVGDGVRIFELQAEFAGNSGTDFYTYVQNKFGTCELKAQARINGPPSHIFAMMMDLSQLRQSWDPTFQEGEIVKTLDPQNDIVSIVFNSWTRFGSPRTVTIKRYWCREANGSYIIYFKPSSVKGISKPKCVECTVGLMYVTITPNFAGRDRGNSCVVTYGIQMEPSGWMQAVKPLAREQVAWLVSSLKYLKELPTGARSSRKSSSSTRNVLDLGTPPLIFQAPLRKALQEAQIDPSDPQSIVPFLREQAESQGELTPQQRQVARAKQLMEREATSVKKRAHLRRLSSDNIKPLLSNEKGSVSADAGKSSASKLEDTDEEPDVDELNFHYAMPKNNYIMPMNISKKGVSAWWDSGVECGYWKVRGPNYLEDRVKIPNETSAMELVQIQWSFYDDPKENIANAPDELVQLQHEGRQDRPFLLVVNFMVPSIGNWVCYFAKRRTVEDEKFDNMFDEFVNGTDEHRTARFKIIPSVVEGSYFVKKGIGSTPALLAKKIVTKYFKGDNWFEVCVDVSSSRVAGSLMSLVKSYASSLVIDLAFLIESQKPEELPERLIGGCRMHLPLMYPVDDLEPYCKSRALLEEAYLISPEIPRKEKKKKSPVVTEQPIVEAQEQQDPTPESLTPEPKDDDHDHEEPPVQPEVLELDYKYEIPENNFLVPMLVAKNGQSAWWDSGTDIGYWKLRGPSYLVDKIKIPSDVSAMELVQVQWSFYDEPKKEIWKDPEELVQLQHAGRKDRPFLLVINFMVPTVGNWVCYFAKRKNVHDEKFDRMLQEFMEGDNTFRNSKFKIIPSVVEGYFIARRAIGSKPAILGKKIDTHYFKGDNCFEICVDVGSSSVAGGLMNVVKSYAASLVIDLAFLLESQTEDELPERLLGGCRMHYPLMYPIPKAELLQNYYK</sequence>
<dbReference type="Gene3D" id="2.30.29.30">
    <property type="entry name" value="Pleckstrin-homology domain (PH domain)/Phosphotyrosine-binding domain (PTB)"/>
    <property type="match status" value="1"/>
</dbReference>
<feature type="domain" description="PH" evidence="4">
    <location>
        <begin position="28"/>
        <end position="131"/>
    </location>
</feature>
<evidence type="ECO:0008006" key="7">
    <source>
        <dbReference type="Google" id="ProtNLM"/>
    </source>
</evidence>
<dbReference type="GO" id="GO:0008289">
    <property type="term" value="F:lipid binding"/>
    <property type="evidence" value="ECO:0007669"/>
    <property type="project" value="InterPro"/>
</dbReference>
<dbReference type="InterPro" id="IPR001849">
    <property type="entry name" value="PH_domain"/>
</dbReference>
<dbReference type="InterPro" id="IPR045096">
    <property type="entry name" value="EDR2-like"/>
</dbReference>
<feature type="compositionally biased region" description="Polar residues" evidence="3">
    <location>
        <begin position="838"/>
        <end position="847"/>
    </location>
</feature>
<feature type="compositionally biased region" description="Acidic residues" evidence="3">
    <location>
        <begin position="166"/>
        <end position="183"/>
    </location>
</feature>
<dbReference type="Pfam" id="PF07059">
    <property type="entry name" value="EDR2_C"/>
    <property type="match status" value="2"/>
</dbReference>
<gene>
    <name evidence="6" type="ORF">QSP1433_LOCUS13896</name>
</gene>
<dbReference type="InterPro" id="IPR023393">
    <property type="entry name" value="START-like_dom_sf"/>
</dbReference>
<feature type="region of interest" description="Disordered" evidence="3">
    <location>
        <begin position="163"/>
        <end position="203"/>
    </location>
</feature>
<name>A0A7S2SHE6_9STRA</name>